<dbReference type="InterPro" id="IPR001320">
    <property type="entry name" value="Iontro_rcpt_C"/>
</dbReference>
<evidence type="ECO:0000256" key="10">
    <source>
        <dbReference type="ARBA" id="ARBA00023170"/>
    </source>
</evidence>
<dbReference type="GO" id="GO:0015276">
    <property type="term" value="F:ligand-gated monoatomic ion channel activity"/>
    <property type="evidence" value="ECO:0007669"/>
    <property type="project" value="InterPro"/>
</dbReference>
<name>A0A9N9Q8U8_9CUCU</name>
<evidence type="ECO:0000256" key="6">
    <source>
        <dbReference type="ARBA" id="ARBA00022989"/>
    </source>
</evidence>
<dbReference type="FunFam" id="1.10.287.70:FF:000105">
    <property type="entry name" value="Eye-enriched kainate receptor, isoform A"/>
    <property type="match status" value="1"/>
</dbReference>
<dbReference type="InterPro" id="IPR001828">
    <property type="entry name" value="ANF_lig-bd_rcpt"/>
</dbReference>
<evidence type="ECO:0000256" key="11">
    <source>
        <dbReference type="ARBA" id="ARBA00023180"/>
    </source>
</evidence>
<dbReference type="PRINTS" id="PR00177">
    <property type="entry name" value="NMDARECEPTOR"/>
</dbReference>
<evidence type="ECO:0000259" key="20">
    <source>
        <dbReference type="SMART" id="SM00079"/>
    </source>
</evidence>
<dbReference type="InterPro" id="IPR028082">
    <property type="entry name" value="Peripla_BP_I"/>
</dbReference>
<accession>A0A9N9Q8U8</accession>
<evidence type="ECO:0000256" key="12">
    <source>
        <dbReference type="ARBA" id="ARBA00023257"/>
    </source>
</evidence>
<evidence type="ECO:0000256" key="2">
    <source>
        <dbReference type="ARBA" id="ARBA00008685"/>
    </source>
</evidence>
<dbReference type="InterPro" id="IPR015683">
    <property type="entry name" value="Ionotropic_Glu_rcpt"/>
</dbReference>
<dbReference type="Pfam" id="PF00060">
    <property type="entry name" value="Lig_chan"/>
    <property type="match status" value="1"/>
</dbReference>
<protein>
    <submittedName>
        <fullName evidence="22">Uncharacterized protein</fullName>
    </submittedName>
</protein>
<keyword evidence="10" id="KW-0675">Receptor</keyword>
<dbReference type="Gene3D" id="3.40.190.10">
    <property type="entry name" value="Periplasmic binding protein-like II"/>
    <property type="match status" value="2"/>
</dbReference>
<feature type="disulfide bond" evidence="18">
    <location>
        <begin position="723"/>
        <end position="782"/>
    </location>
</feature>
<evidence type="ECO:0000256" key="9">
    <source>
        <dbReference type="ARBA" id="ARBA00023136"/>
    </source>
</evidence>
<dbReference type="Pfam" id="PF10613">
    <property type="entry name" value="Lig_chan-Glu_bd"/>
    <property type="match status" value="1"/>
</dbReference>
<proteinExistence type="inferred from homology"/>
<dbReference type="Gene3D" id="3.40.50.2300">
    <property type="match status" value="2"/>
</dbReference>
<feature type="binding site" evidence="16">
    <location>
        <position position="487"/>
    </location>
    <ligand>
        <name>L-glutamate</name>
        <dbReference type="ChEBI" id="CHEBI:29985"/>
    </ligand>
</feature>
<keyword evidence="5 19" id="KW-0812">Transmembrane</keyword>
<evidence type="ECO:0000256" key="13">
    <source>
        <dbReference type="ARBA" id="ARBA00023286"/>
    </source>
</evidence>
<dbReference type="SUPFAM" id="SSF53822">
    <property type="entry name" value="Periplasmic binding protein-like I"/>
    <property type="match status" value="1"/>
</dbReference>
<keyword evidence="23" id="KW-1185">Reference proteome</keyword>
<dbReference type="Pfam" id="PF01094">
    <property type="entry name" value="ANF_receptor"/>
    <property type="match status" value="1"/>
</dbReference>
<evidence type="ECO:0000313" key="22">
    <source>
        <dbReference type="EMBL" id="CAG9760414.1"/>
    </source>
</evidence>
<evidence type="ECO:0000256" key="3">
    <source>
        <dbReference type="ARBA" id="ARBA00022448"/>
    </source>
</evidence>
<feature type="binding site" evidence="16">
    <location>
        <position position="660"/>
    </location>
    <ligand>
        <name>L-glutamate</name>
        <dbReference type="ChEBI" id="CHEBI:29985"/>
    </ligand>
</feature>
<evidence type="ECO:0000256" key="19">
    <source>
        <dbReference type="SAM" id="Phobius"/>
    </source>
</evidence>
<evidence type="ECO:0000256" key="17">
    <source>
        <dbReference type="PIRSR" id="PIRSR601508-2"/>
    </source>
</evidence>
<evidence type="ECO:0000259" key="21">
    <source>
        <dbReference type="SMART" id="SM00918"/>
    </source>
</evidence>
<feature type="site" description="Crucial to convey clamshell closure to channel opening" evidence="17">
    <location>
        <position position="638"/>
    </location>
</feature>
<feature type="binding site" evidence="16">
    <location>
        <position position="492"/>
    </location>
    <ligand>
        <name>L-glutamate</name>
        <dbReference type="ChEBI" id="CHEBI:29985"/>
    </ligand>
</feature>
<keyword evidence="6 19" id="KW-1133">Transmembrane helix</keyword>
<feature type="transmembrane region" description="Helical" evidence="19">
    <location>
        <begin position="608"/>
        <end position="629"/>
    </location>
</feature>
<feature type="transmembrane region" description="Helical" evidence="19">
    <location>
        <begin position="531"/>
        <end position="552"/>
    </location>
</feature>
<dbReference type="GO" id="GO:0038023">
    <property type="term" value="F:signaling receptor activity"/>
    <property type="evidence" value="ECO:0007669"/>
    <property type="project" value="InterPro"/>
</dbReference>
<comment type="similarity">
    <text evidence="2">Belongs to the glutamate-gated ion channel (TC 1.A.10.1) family.</text>
</comment>
<evidence type="ECO:0000313" key="23">
    <source>
        <dbReference type="Proteomes" id="UP001152799"/>
    </source>
</evidence>
<keyword evidence="8" id="KW-0406">Ion transport</keyword>
<keyword evidence="18" id="KW-1015">Disulfide bond</keyword>
<evidence type="ECO:0000256" key="7">
    <source>
        <dbReference type="ARBA" id="ARBA00023018"/>
    </source>
</evidence>
<dbReference type="InterPro" id="IPR001508">
    <property type="entry name" value="Iono_Glu_rcpt_met"/>
</dbReference>
<feature type="transmembrane region" description="Helical" evidence="19">
    <location>
        <begin position="796"/>
        <end position="818"/>
    </location>
</feature>
<feature type="domain" description="Ionotropic glutamate receptor L-glutamate and glycine-binding" evidence="21">
    <location>
        <begin position="422"/>
        <end position="476"/>
    </location>
</feature>
<evidence type="ECO:0000256" key="5">
    <source>
        <dbReference type="ARBA" id="ARBA00022692"/>
    </source>
</evidence>
<dbReference type="SUPFAM" id="SSF53850">
    <property type="entry name" value="Periplasmic binding protein-like II"/>
    <property type="match status" value="1"/>
</dbReference>
<keyword evidence="13" id="KW-1071">Ligand-gated ion channel</keyword>
<dbReference type="InterPro" id="IPR019594">
    <property type="entry name" value="Glu/Gly-bd"/>
</dbReference>
<gene>
    <name evidence="22" type="ORF">CEUTPL_LOCUS1146</name>
</gene>
<dbReference type="GO" id="GO:0045211">
    <property type="term" value="C:postsynaptic membrane"/>
    <property type="evidence" value="ECO:0007669"/>
    <property type="project" value="UniProtKB-SubCell"/>
</dbReference>
<evidence type="ECO:0000256" key="1">
    <source>
        <dbReference type="ARBA" id="ARBA00004651"/>
    </source>
</evidence>
<evidence type="ECO:0000256" key="15">
    <source>
        <dbReference type="ARBA" id="ARBA00034100"/>
    </source>
</evidence>
<dbReference type="EMBL" id="OU892277">
    <property type="protein sequence ID" value="CAG9760414.1"/>
    <property type="molecule type" value="Genomic_DNA"/>
</dbReference>
<keyword evidence="4" id="KW-1003">Cell membrane</keyword>
<evidence type="ECO:0000256" key="16">
    <source>
        <dbReference type="PIRSR" id="PIRSR601508-1"/>
    </source>
</evidence>
<dbReference type="SMART" id="SM00918">
    <property type="entry name" value="Lig_chan-Glu_bd"/>
    <property type="match status" value="1"/>
</dbReference>
<dbReference type="Gene3D" id="1.10.287.70">
    <property type="match status" value="1"/>
</dbReference>
<sequence>MKFAFQNLIIIFSFVIYNYLCLAKDYIKVGVFFNKDQSTENLDWNVIQDNLNLQLQYQVSEIPETDSFAVAKIFCRSVSENGLSIVFGPSSIISSDMIGSMCSTFQIPFISTHYTHMSTKEYPNNFNLYPDANLFSQGLATIVKSLDWDVFVIIYENEESLAKLQDVLKIYYVQGAIDRNTVLLKHLGPGPDYRPLLKDVTKLTPSRRIILDCHVDKITEVLLQGKEVKLLDDFSTSIFLSSMDAHTLDFQQLNIITNITTIRLFDPKSDVIAKAVKQYYSSIVPGKLRVETALRHDAMLLFAKSINSLLEKNPEIDIISEPKFCNASDKYAIDRIGLINEMQQTILTNALTGEIISLENGKRLHFNLEVIEITNPDKPIGIWTSESPEDIHLTRNATEREQELQKRMQSYNFIVSSKLGQPYLMETNDTGAVGNSRYRGFSMDLITEIAKIMNITFQFTLAYKNLQIEIVEDLVNRRADLGICDFTITQQRNEKIDFSLPFMSLGISILHKKTEQEEISNMYGFMKPLTWTVWIYITTLYLVISIVILFIARLDPDDWENPHPCDLNPEELENIWGIKNCLWLTLGSIMAQGCDILPKGSCSRIATAMWWFFSLIMTSTYTANMAAFLTMSRQDDSIKGVEDLANQNKVKYGVMAGGSTQSFFETSNNSLYQKMWATMSNENPSVFEDSNAKGVERVLNTKQGLYAFFMESPQIEYELERNCDLKKIGQYLDSKSYGIGMPLGAVYRHQINTAVLQLKENGKINELKEKWWKQEDLEGPPCPNDSLENNKDELTLANVGGAFILLAAGIGLAFLLAITEFLWNIRHISAEEHMTYFETLKSELKFACNITVTRKAAKPIISSSSSSRSTDDDRSISRTILAGAGSVLNINASVLNRLGQGHADFENEDE</sequence>
<dbReference type="PANTHER" id="PTHR18966">
    <property type="entry name" value="IONOTROPIC GLUTAMATE RECEPTOR"/>
    <property type="match status" value="1"/>
</dbReference>
<evidence type="ECO:0000256" key="4">
    <source>
        <dbReference type="ARBA" id="ARBA00022475"/>
    </source>
</evidence>
<dbReference type="SUPFAM" id="SSF81324">
    <property type="entry name" value="Voltage-gated potassium channels"/>
    <property type="match status" value="1"/>
</dbReference>
<dbReference type="SMART" id="SM00079">
    <property type="entry name" value="PBPe"/>
    <property type="match status" value="1"/>
</dbReference>
<feature type="domain" description="Ionotropic glutamate receptor C-terminal" evidence="20">
    <location>
        <begin position="412"/>
        <end position="774"/>
    </location>
</feature>
<keyword evidence="12" id="KW-0628">Postsynaptic cell membrane</keyword>
<reference evidence="22" key="1">
    <citation type="submission" date="2022-01" db="EMBL/GenBank/DDBJ databases">
        <authorList>
            <person name="King R."/>
        </authorList>
    </citation>
    <scope>NUCLEOTIDE SEQUENCE</scope>
</reference>
<dbReference type="AlphaFoldDB" id="A0A9N9Q8U8"/>
<keyword evidence="9 19" id="KW-0472">Membrane</keyword>
<keyword evidence="3" id="KW-0813">Transport</keyword>
<feature type="binding site" evidence="16">
    <location>
        <position position="711"/>
    </location>
    <ligand>
        <name>L-glutamate</name>
        <dbReference type="ChEBI" id="CHEBI:29985"/>
    </ligand>
</feature>
<dbReference type="Proteomes" id="UP001152799">
    <property type="component" value="Chromosome 1"/>
</dbReference>
<feature type="binding site" evidence="16">
    <location>
        <position position="659"/>
    </location>
    <ligand>
        <name>L-glutamate</name>
        <dbReference type="ChEBI" id="CHEBI:29985"/>
    </ligand>
</feature>
<evidence type="ECO:0000256" key="8">
    <source>
        <dbReference type="ARBA" id="ARBA00023065"/>
    </source>
</evidence>
<comment type="subcellular location">
    <subcellularLocation>
        <location evidence="1">Cell membrane</location>
        <topology evidence="1">Multi-pass membrane protein</topology>
    </subcellularLocation>
    <subcellularLocation>
        <location evidence="15">Postsynaptic cell membrane</location>
    </subcellularLocation>
</comment>
<keyword evidence="11" id="KW-0325">Glycoprotein</keyword>
<organism evidence="22 23">
    <name type="scientific">Ceutorhynchus assimilis</name>
    <name type="common">cabbage seed weevil</name>
    <dbReference type="NCBI Taxonomy" id="467358"/>
    <lineage>
        <taxon>Eukaryota</taxon>
        <taxon>Metazoa</taxon>
        <taxon>Ecdysozoa</taxon>
        <taxon>Arthropoda</taxon>
        <taxon>Hexapoda</taxon>
        <taxon>Insecta</taxon>
        <taxon>Pterygota</taxon>
        <taxon>Neoptera</taxon>
        <taxon>Endopterygota</taxon>
        <taxon>Coleoptera</taxon>
        <taxon>Polyphaga</taxon>
        <taxon>Cucujiformia</taxon>
        <taxon>Curculionidae</taxon>
        <taxon>Ceutorhynchinae</taxon>
        <taxon>Ceutorhynchus</taxon>
    </lineage>
</organism>
<keyword evidence="7" id="KW-0770">Synapse</keyword>
<evidence type="ECO:0000256" key="18">
    <source>
        <dbReference type="PIRSR" id="PIRSR601508-3"/>
    </source>
</evidence>
<evidence type="ECO:0000256" key="14">
    <source>
        <dbReference type="ARBA" id="ARBA00023303"/>
    </source>
</evidence>
<dbReference type="OrthoDB" id="5984008at2759"/>
<keyword evidence="14" id="KW-0407">Ion channel</keyword>
<dbReference type="FunFam" id="3.40.190.10:FF:000061">
    <property type="entry name" value="Glutamate receptor, ionotropic kainate"/>
    <property type="match status" value="1"/>
</dbReference>